<dbReference type="Proteomes" id="UP000285173">
    <property type="component" value="Unassembled WGS sequence"/>
</dbReference>
<evidence type="ECO:0000259" key="6">
    <source>
        <dbReference type="Pfam" id="PF07980"/>
    </source>
</evidence>
<accession>A0A3R6G8V2</accession>
<dbReference type="GO" id="GO:0009279">
    <property type="term" value="C:cell outer membrane"/>
    <property type="evidence" value="ECO:0007669"/>
    <property type="project" value="UniProtKB-SubCell"/>
</dbReference>
<comment type="similarity">
    <text evidence="2">Belongs to the SusD family.</text>
</comment>
<dbReference type="RefSeq" id="WP_122202883.1">
    <property type="nucleotide sequence ID" value="NZ_QRKC01000001.1"/>
</dbReference>
<gene>
    <name evidence="9" type="ORF">DW191_04855</name>
    <name evidence="8" type="ORF">DW986_06635</name>
</gene>
<dbReference type="Gene3D" id="1.25.40.390">
    <property type="match status" value="1"/>
</dbReference>
<keyword evidence="3" id="KW-0732">Signal</keyword>
<dbReference type="InterPro" id="IPR011990">
    <property type="entry name" value="TPR-like_helical_dom_sf"/>
</dbReference>
<protein>
    <submittedName>
        <fullName evidence="8">RagB/SusD family nutrient uptake outer membrane protein</fullName>
    </submittedName>
</protein>
<evidence type="ECO:0000313" key="9">
    <source>
        <dbReference type="EMBL" id="RHH80425.1"/>
    </source>
</evidence>
<dbReference type="PROSITE" id="PS51257">
    <property type="entry name" value="PROKAR_LIPOPROTEIN"/>
    <property type="match status" value="1"/>
</dbReference>
<dbReference type="InterPro" id="IPR012944">
    <property type="entry name" value="SusD_RagB_dom"/>
</dbReference>
<reference evidence="10 11" key="1">
    <citation type="submission" date="2018-08" db="EMBL/GenBank/DDBJ databases">
        <title>A genome reference for cultivated species of the human gut microbiota.</title>
        <authorList>
            <person name="Zou Y."/>
            <person name="Xue W."/>
            <person name="Luo G."/>
        </authorList>
    </citation>
    <scope>NUCLEOTIDE SEQUENCE [LARGE SCALE GENOMIC DNA]</scope>
    <source>
        <strain evidence="9 10">AM16-50</strain>
        <strain evidence="8 11">AM50-15</strain>
    </source>
</reference>
<comment type="subcellular location">
    <subcellularLocation>
        <location evidence="1">Cell outer membrane</location>
    </subcellularLocation>
</comment>
<keyword evidence="5" id="KW-0998">Cell outer membrane</keyword>
<evidence type="ECO:0000313" key="10">
    <source>
        <dbReference type="Proteomes" id="UP000283732"/>
    </source>
</evidence>
<keyword evidence="4" id="KW-0472">Membrane</keyword>
<dbReference type="AlphaFoldDB" id="A0A3R6G8V2"/>
<evidence type="ECO:0000256" key="2">
    <source>
        <dbReference type="ARBA" id="ARBA00006275"/>
    </source>
</evidence>
<dbReference type="Pfam" id="PF14322">
    <property type="entry name" value="SusD-like_3"/>
    <property type="match status" value="1"/>
</dbReference>
<dbReference type="EMBL" id="QSEF01000007">
    <property type="protein sequence ID" value="RGZ49439.1"/>
    <property type="molecule type" value="Genomic_DNA"/>
</dbReference>
<feature type="domain" description="SusD-like N-terminal" evidence="7">
    <location>
        <begin position="74"/>
        <end position="191"/>
    </location>
</feature>
<evidence type="ECO:0000256" key="4">
    <source>
        <dbReference type="ARBA" id="ARBA00023136"/>
    </source>
</evidence>
<sequence length="575" mass="67123">MKLKYWTFIIALYAGSLCSCSDFLSEDPKGNITTNYSETEEGCERLVLSLYNTHRDFLERLYLFGSMGADEQLVAVNGNDWRYFGEYFDTQMINNGWNRDFWKQLYNSLNVANLATEIIETAEIKDEGRRAELRAEAHALRAFYFWIITETYGDGAHFTTESTAGVKTIGYQPGVATFYKQMLEDLNIAATGLKLPQNSQWGRMNEGIRKFILMKVLMSLAGYPDDVISAAGYTKERCYTDALALTKSLRSDYNYRLLDDYTQIFDVDNQINDEIIWSVQYSTDKTYNGGGENGLHRYGVGWYNKSAVDNKAITTLWSHSLYYGREYRWTMPSLFMIQNFNEYDKRLYGSLQEYWCWIPTDWNQKPVYSDTVLIRHFRTVTDEEVAAGRQRAETHPLGHELFVEGLNHMYNLQTGEPTMNGRSCYHTNLKLLDSSREFAKDEKGHKDFIWFRLGEVYLSQAELFMYMGQKEEAAKVITELRKRALTEGHEEALKVTPDMITLDFILDEYMRELCMEGFRWYTLKRTGKLLERALKYNPDVKDKMKAYHVTRPIPQNEVDVVTNKDEFHQLPEYDK</sequence>
<evidence type="ECO:0000313" key="11">
    <source>
        <dbReference type="Proteomes" id="UP000285173"/>
    </source>
</evidence>
<evidence type="ECO:0000313" key="8">
    <source>
        <dbReference type="EMBL" id="RGZ49439.1"/>
    </source>
</evidence>
<evidence type="ECO:0000259" key="7">
    <source>
        <dbReference type="Pfam" id="PF14322"/>
    </source>
</evidence>
<comment type="caution">
    <text evidence="8">The sequence shown here is derived from an EMBL/GenBank/DDBJ whole genome shotgun (WGS) entry which is preliminary data.</text>
</comment>
<dbReference type="SUPFAM" id="SSF48452">
    <property type="entry name" value="TPR-like"/>
    <property type="match status" value="1"/>
</dbReference>
<feature type="domain" description="RagB/SusD" evidence="6">
    <location>
        <begin position="274"/>
        <end position="561"/>
    </location>
</feature>
<evidence type="ECO:0000256" key="1">
    <source>
        <dbReference type="ARBA" id="ARBA00004442"/>
    </source>
</evidence>
<dbReference type="Pfam" id="PF07980">
    <property type="entry name" value="SusD_RagB"/>
    <property type="match status" value="1"/>
</dbReference>
<dbReference type="Proteomes" id="UP000283732">
    <property type="component" value="Unassembled WGS sequence"/>
</dbReference>
<name>A0A3R6G8V2_9BACT</name>
<organism evidence="8 11">
    <name type="scientific">Parabacteroides merdae</name>
    <dbReference type="NCBI Taxonomy" id="46503"/>
    <lineage>
        <taxon>Bacteria</taxon>
        <taxon>Pseudomonadati</taxon>
        <taxon>Bacteroidota</taxon>
        <taxon>Bacteroidia</taxon>
        <taxon>Bacteroidales</taxon>
        <taxon>Tannerellaceae</taxon>
        <taxon>Parabacteroides</taxon>
    </lineage>
</organism>
<dbReference type="EMBL" id="QRKC01000001">
    <property type="protein sequence ID" value="RHH80425.1"/>
    <property type="molecule type" value="Genomic_DNA"/>
</dbReference>
<dbReference type="InterPro" id="IPR033985">
    <property type="entry name" value="SusD-like_N"/>
</dbReference>
<proteinExistence type="inferred from homology"/>
<evidence type="ECO:0000256" key="3">
    <source>
        <dbReference type="ARBA" id="ARBA00022729"/>
    </source>
</evidence>
<evidence type="ECO:0000256" key="5">
    <source>
        <dbReference type="ARBA" id="ARBA00023237"/>
    </source>
</evidence>